<dbReference type="EMBL" id="GBXM01033695">
    <property type="protein sequence ID" value="JAH74882.1"/>
    <property type="molecule type" value="Transcribed_RNA"/>
</dbReference>
<reference evidence="1" key="1">
    <citation type="submission" date="2014-11" db="EMBL/GenBank/DDBJ databases">
        <authorList>
            <person name="Amaro Gonzalez C."/>
        </authorList>
    </citation>
    <scope>NUCLEOTIDE SEQUENCE</scope>
</reference>
<reference evidence="1" key="2">
    <citation type="journal article" date="2015" name="Fish Shellfish Immunol.">
        <title>Early steps in the European eel (Anguilla anguilla)-Vibrio vulnificus interaction in the gills: Role of the RtxA13 toxin.</title>
        <authorList>
            <person name="Callol A."/>
            <person name="Pajuelo D."/>
            <person name="Ebbesson L."/>
            <person name="Teles M."/>
            <person name="MacKenzie S."/>
            <person name="Amaro C."/>
        </authorList>
    </citation>
    <scope>NUCLEOTIDE SEQUENCE</scope>
</reference>
<name>A0A0E9VA13_ANGAN</name>
<evidence type="ECO:0000313" key="1">
    <source>
        <dbReference type="EMBL" id="JAH74882.1"/>
    </source>
</evidence>
<protein>
    <submittedName>
        <fullName evidence="1">Uncharacterized protein</fullName>
    </submittedName>
</protein>
<proteinExistence type="predicted"/>
<accession>A0A0E9VA13</accession>
<organism evidence="1">
    <name type="scientific">Anguilla anguilla</name>
    <name type="common">European freshwater eel</name>
    <name type="synonym">Muraena anguilla</name>
    <dbReference type="NCBI Taxonomy" id="7936"/>
    <lineage>
        <taxon>Eukaryota</taxon>
        <taxon>Metazoa</taxon>
        <taxon>Chordata</taxon>
        <taxon>Craniata</taxon>
        <taxon>Vertebrata</taxon>
        <taxon>Euteleostomi</taxon>
        <taxon>Actinopterygii</taxon>
        <taxon>Neopterygii</taxon>
        <taxon>Teleostei</taxon>
        <taxon>Anguilliformes</taxon>
        <taxon>Anguillidae</taxon>
        <taxon>Anguilla</taxon>
    </lineage>
</organism>
<sequence>MSATRELVLDLFGRPL</sequence>
<dbReference type="AlphaFoldDB" id="A0A0E9VA13"/>